<dbReference type="GO" id="GO:0005886">
    <property type="term" value="C:plasma membrane"/>
    <property type="evidence" value="ECO:0007669"/>
    <property type="project" value="TreeGrafter"/>
</dbReference>
<keyword evidence="5 8" id="KW-1133">Transmembrane helix</keyword>
<dbReference type="Pfam" id="PF00230">
    <property type="entry name" value="MIP"/>
    <property type="match status" value="1"/>
</dbReference>
<evidence type="ECO:0000256" key="8">
    <source>
        <dbReference type="SAM" id="Phobius"/>
    </source>
</evidence>
<dbReference type="OrthoDB" id="9807293at2"/>
<feature type="transmembrane region" description="Helical" evidence="8">
    <location>
        <begin position="238"/>
        <end position="263"/>
    </location>
</feature>
<evidence type="ECO:0000313" key="9">
    <source>
        <dbReference type="EMBL" id="CVK16547.1"/>
    </source>
</evidence>
<dbReference type="PROSITE" id="PS00221">
    <property type="entry name" value="MIP"/>
    <property type="match status" value="1"/>
</dbReference>
<keyword evidence="4 7" id="KW-0812">Transmembrane</keyword>
<dbReference type="InterPro" id="IPR000425">
    <property type="entry name" value="MIP"/>
</dbReference>
<reference evidence="9 10" key="1">
    <citation type="submission" date="2016-01" db="EMBL/GenBank/DDBJ databases">
        <authorList>
            <person name="McClelland M."/>
            <person name="Jain A."/>
            <person name="Saraogi P."/>
            <person name="Mendelson R."/>
            <person name="Westerman R."/>
            <person name="SanMiguel P."/>
            <person name="Csonka L."/>
        </authorList>
    </citation>
    <scope>NUCLEOTIDE SEQUENCE [LARGE SCALE GENOMIC DNA]</scope>
    <source>
        <strain evidence="9 10">R-53146</strain>
    </source>
</reference>
<dbReference type="AlphaFoldDB" id="A0A0X3AR09"/>
<dbReference type="Proteomes" id="UP000182761">
    <property type="component" value="Unassembled WGS sequence"/>
</dbReference>
<evidence type="ECO:0000256" key="4">
    <source>
        <dbReference type="ARBA" id="ARBA00022692"/>
    </source>
</evidence>
<dbReference type="PANTHER" id="PTHR43829">
    <property type="entry name" value="AQUAPORIN OR AQUAGLYCEROPORIN RELATED"/>
    <property type="match status" value="1"/>
</dbReference>
<dbReference type="InterPro" id="IPR022357">
    <property type="entry name" value="MIP_CS"/>
</dbReference>
<dbReference type="RefSeq" id="WP_055425736.1">
    <property type="nucleotide sequence ID" value="NZ_FCOR01000008.1"/>
</dbReference>
<dbReference type="EMBL" id="FCOR01000008">
    <property type="protein sequence ID" value="CVK16547.1"/>
    <property type="molecule type" value="Genomic_DNA"/>
</dbReference>
<evidence type="ECO:0000256" key="1">
    <source>
        <dbReference type="ARBA" id="ARBA00004141"/>
    </source>
</evidence>
<dbReference type="PANTHER" id="PTHR43829:SF9">
    <property type="entry name" value="AQUAPORIN-9"/>
    <property type="match status" value="1"/>
</dbReference>
<comment type="subcellular location">
    <subcellularLocation>
        <location evidence="1">Membrane</location>
        <topology evidence="1">Multi-pass membrane protein</topology>
    </subcellularLocation>
</comment>
<dbReference type="STRING" id="1586267.GCA_001418685_01408"/>
<accession>A0A0X3AR09</accession>
<feature type="transmembrane region" description="Helical" evidence="8">
    <location>
        <begin position="182"/>
        <end position="205"/>
    </location>
</feature>
<evidence type="ECO:0000256" key="6">
    <source>
        <dbReference type="ARBA" id="ARBA00023136"/>
    </source>
</evidence>
<dbReference type="InterPro" id="IPR050363">
    <property type="entry name" value="MIP/Aquaporin"/>
</dbReference>
<keyword evidence="10" id="KW-1185">Reference proteome</keyword>
<feature type="transmembrane region" description="Helical" evidence="8">
    <location>
        <begin position="89"/>
        <end position="111"/>
    </location>
</feature>
<evidence type="ECO:0000256" key="2">
    <source>
        <dbReference type="ARBA" id="ARBA00006175"/>
    </source>
</evidence>
<organism evidence="9 10">
    <name type="scientific">Apibacter mensalis</name>
    <dbReference type="NCBI Taxonomy" id="1586267"/>
    <lineage>
        <taxon>Bacteria</taxon>
        <taxon>Pseudomonadati</taxon>
        <taxon>Bacteroidota</taxon>
        <taxon>Flavobacteriia</taxon>
        <taxon>Flavobacteriales</taxon>
        <taxon>Weeksellaceae</taxon>
        <taxon>Apibacter</taxon>
    </lineage>
</organism>
<proteinExistence type="inferred from homology"/>
<feature type="transmembrane region" description="Helical" evidence="8">
    <location>
        <begin position="48"/>
        <end position="68"/>
    </location>
</feature>
<dbReference type="GO" id="GO:0015254">
    <property type="term" value="F:glycerol channel activity"/>
    <property type="evidence" value="ECO:0007669"/>
    <property type="project" value="TreeGrafter"/>
</dbReference>
<dbReference type="InterPro" id="IPR023271">
    <property type="entry name" value="Aquaporin-like"/>
</dbReference>
<name>A0A0X3AR09_9FLAO</name>
<protein>
    <submittedName>
        <fullName evidence="9">Glycerol uptake facilitator protein</fullName>
    </submittedName>
</protein>
<evidence type="ECO:0000256" key="7">
    <source>
        <dbReference type="RuleBase" id="RU000477"/>
    </source>
</evidence>
<dbReference type="SUPFAM" id="SSF81338">
    <property type="entry name" value="Aquaporin-like"/>
    <property type="match status" value="1"/>
</dbReference>
<feature type="transmembrane region" description="Helical" evidence="8">
    <location>
        <begin position="9"/>
        <end position="28"/>
    </location>
</feature>
<dbReference type="PRINTS" id="PR00783">
    <property type="entry name" value="MINTRINSICP"/>
</dbReference>
<feature type="transmembrane region" description="Helical" evidence="8">
    <location>
        <begin position="148"/>
        <end position="170"/>
    </location>
</feature>
<sequence>MDSVVTTKFIGELLGSFSLIALGCGISMNLTLDKSYGEGNKATLSGPLGWGFAVAMSVIISSPFDTGGHFNPAVTLAQWAAGVFDSQLVLPYIAAQFIGCFLGALVVSFVYGGHLSATSADSGKILGVFATNASIRKNNSVQNFSAEVIGTFFLVFIGLSMGANHGGVIIENTTGIPQFTHSMVGFGSLGALPAGFMIFAIGMAYGGVTGWSLNPARDLMPRLVHQILPLKGKGDSDWGYGIVYASLAPIVGGMLAAGLYLLVKEYFLK</sequence>
<comment type="similarity">
    <text evidence="2 7">Belongs to the MIP/aquaporin (TC 1.A.8) family.</text>
</comment>
<evidence type="ECO:0000256" key="5">
    <source>
        <dbReference type="ARBA" id="ARBA00022989"/>
    </source>
</evidence>
<gene>
    <name evidence="9" type="ORF">Ga0061079_10847</name>
</gene>
<evidence type="ECO:0000313" key="10">
    <source>
        <dbReference type="Proteomes" id="UP000182761"/>
    </source>
</evidence>
<dbReference type="Gene3D" id="1.20.1080.10">
    <property type="entry name" value="Glycerol uptake facilitator protein"/>
    <property type="match status" value="1"/>
</dbReference>
<keyword evidence="3 7" id="KW-0813">Transport</keyword>
<evidence type="ECO:0000256" key="3">
    <source>
        <dbReference type="ARBA" id="ARBA00022448"/>
    </source>
</evidence>
<keyword evidence="6 8" id="KW-0472">Membrane</keyword>